<proteinExistence type="predicted"/>
<name>A0A0A9CXL5_ARUDO</name>
<protein>
    <submittedName>
        <fullName evidence="1">Uncharacterized protein</fullName>
    </submittedName>
</protein>
<reference evidence="1" key="1">
    <citation type="submission" date="2014-09" db="EMBL/GenBank/DDBJ databases">
        <authorList>
            <person name="Magalhaes I.L.F."/>
            <person name="Oliveira U."/>
            <person name="Santos F.R."/>
            <person name="Vidigal T.H.D.A."/>
            <person name="Brescovit A.D."/>
            <person name="Santos A.J."/>
        </authorList>
    </citation>
    <scope>NUCLEOTIDE SEQUENCE</scope>
    <source>
        <tissue evidence="1">Shoot tissue taken approximately 20 cm above the soil surface</tissue>
    </source>
</reference>
<dbReference type="EMBL" id="GBRH01217529">
    <property type="protein sequence ID" value="JAD80366.1"/>
    <property type="molecule type" value="Transcribed_RNA"/>
</dbReference>
<accession>A0A0A9CXL5</accession>
<evidence type="ECO:0000313" key="1">
    <source>
        <dbReference type="EMBL" id="JAD80366.1"/>
    </source>
</evidence>
<reference evidence="1" key="2">
    <citation type="journal article" date="2015" name="Data Brief">
        <title>Shoot transcriptome of the giant reed, Arundo donax.</title>
        <authorList>
            <person name="Barrero R.A."/>
            <person name="Guerrero F.D."/>
            <person name="Moolhuijzen P."/>
            <person name="Goolsby J.A."/>
            <person name="Tidwell J."/>
            <person name="Bellgard S.E."/>
            <person name="Bellgard M.I."/>
        </authorList>
    </citation>
    <scope>NUCLEOTIDE SEQUENCE</scope>
    <source>
        <tissue evidence="1">Shoot tissue taken approximately 20 cm above the soil surface</tissue>
    </source>
</reference>
<sequence length="8" mass="955">MGGFGDWW</sequence>
<organism evidence="1">
    <name type="scientific">Arundo donax</name>
    <name type="common">Giant reed</name>
    <name type="synonym">Donax arundinaceus</name>
    <dbReference type="NCBI Taxonomy" id="35708"/>
    <lineage>
        <taxon>Eukaryota</taxon>
        <taxon>Viridiplantae</taxon>
        <taxon>Streptophyta</taxon>
        <taxon>Embryophyta</taxon>
        <taxon>Tracheophyta</taxon>
        <taxon>Spermatophyta</taxon>
        <taxon>Magnoliopsida</taxon>
        <taxon>Liliopsida</taxon>
        <taxon>Poales</taxon>
        <taxon>Poaceae</taxon>
        <taxon>PACMAD clade</taxon>
        <taxon>Arundinoideae</taxon>
        <taxon>Arundineae</taxon>
        <taxon>Arundo</taxon>
    </lineage>
</organism>